<keyword evidence="3" id="KW-1185">Reference proteome</keyword>
<feature type="transmembrane region" description="Helical" evidence="1">
    <location>
        <begin position="21"/>
        <end position="44"/>
    </location>
</feature>
<evidence type="ECO:0000313" key="2">
    <source>
        <dbReference type="EMBL" id="NNV57635.1"/>
    </source>
</evidence>
<name>A0A8J8JVR2_9BACT</name>
<keyword evidence="1" id="KW-0472">Membrane</keyword>
<sequence>MIKFIRINISILYYLKKQKNYTLGLVKYAILGLAQQVFVSKYLINLPSEKDLKMIIDNEKEKW</sequence>
<gene>
    <name evidence="2" type="ORF">GD597_19350</name>
</gene>
<dbReference type="EMBL" id="WHPF01000017">
    <property type="protein sequence ID" value="NNV57635.1"/>
    <property type="molecule type" value="Genomic_DNA"/>
</dbReference>
<reference evidence="2" key="1">
    <citation type="submission" date="2019-10" db="EMBL/GenBank/DDBJ databases">
        <title>Draft genome sequence of Panacibacter sp. KCS-6.</title>
        <authorList>
            <person name="Yim K.J."/>
        </authorList>
    </citation>
    <scope>NUCLEOTIDE SEQUENCE</scope>
    <source>
        <strain evidence="2">KCS-6</strain>
    </source>
</reference>
<dbReference type="RefSeq" id="WP_171609586.1">
    <property type="nucleotide sequence ID" value="NZ_WHPF01000017.1"/>
</dbReference>
<proteinExistence type="predicted"/>
<dbReference type="Proteomes" id="UP000598971">
    <property type="component" value="Unassembled WGS sequence"/>
</dbReference>
<protein>
    <submittedName>
        <fullName evidence="2">Uncharacterized protein</fullName>
    </submittedName>
</protein>
<keyword evidence="1" id="KW-1133">Transmembrane helix</keyword>
<keyword evidence="1" id="KW-0812">Transmembrane</keyword>
<accession>A0A8J8JVR2</accession>
<evidence type="ECO:0000313" key="3">
    <source>
        <dbReference type="Proteomes" id="UP000598971"/>
    </source>
</evidence>
<comment type="caution">
    <text evidence="2">The sequence shown here is derived from an EMBL/GenBank/DDBJ whole genome shotgun (WGS) entry which is preliminary data.</text>
</comment>
<dbReference type="AlphaFoldDB" id="A0A8J8JVR2"/>
<evidence type="ECO:0000256" key="1">
    <source>
        <dbReference type="SAM" id="Phobius"/>
    </source>
</evidence>
<organism evidence="2 3">
    <name type="scientific">Limnovirga soli</name>
    <dbReference type="NCBI Taxonomy" id="2656915"/>
    <lineage>
        <taxon>Bacteria</taxon>
        <taxon>Pseudomonadati</taxon>
        <taxon>Bacteroidota</taxon>
        <taxon>Chitinophagia</taxon>
        <taxon>Chitinophagales</taxon>
        <taxon>Chitinophagaceae</taxon>
        <taxon>Limnovirga</taxon>
    </lineage>
</organism>